<evidence type="ECO:0000313" key="1">
    <source>
        <dbReference type="EMBL" id="GFS60555.1"/>
    </source>
</evidence>
<sequence length="128" mass="13882">MLVRGGLSMAMLRGDAALLLSLSDSKDVGAYFAPALMDAWGRRSQVKPIEIGGSTEVTPYCEIVHELSIAVGRIGCLETTSIPFKRTSALVSLHLLEIVHELSIAVGRIGCLETTSIPLKIPWFHYIC</sequence>
<gene>
    <name evidence="1" type="ORF">NPIL_696221</name>
</gene>
<reference evidence="1" key="1">
    <citation type="submission" date="2020-08" db="EMBL/GenBank/DDBJ databases">
        <title>Multicomponent nature underlies the extraordinary mechanical properties of spider dragline silk.</title>
        <authorList>
            <person name="Kono N."/>
            <person name="Nakamura H."/>
            <person name="Mori M."/>
            <person name="Yoshida Y."/>
            <person name="Ohtoshi R."/>
            <person name="Malay A.D."/>
            <person name="Moran D.A.P."/>
            <person name="Tomita M."/>
            <person name="Numata K."/>
            <person name="Arakawa K."/>
        </authorList>
    </citation>
    <scope>NUCLEOTIDE SEQUENCE</scope>
</reference>
<keyword evidence="2" id="KW-1185">Reference proteome</keyword>
<comment type="caution">
    <text evidence="1">The sequence shown here is derived from an EMBL/GenBank/DDBJ whole genome shotgun (WGS) entry which is preliminary data.</text>
</comment>
<accession>A0A8X6IV51</accession>
<dbReference type="EMBL" id="BMAW01093477">
    <property type="protein sequence ID" value="GFS60555.1"/>
    <property type="molecule type" value="Genomic_DNA"/>
</dbReference>
<organism evidence="1 2">
    <name type="scientific">Nephila pilipes</name>
    <name type="common">Giant wood spider</name>
    <name type="synonym">Nephila maculata</name>
    <dbReference type="NCBI Taxonomy" id="299642"/>
    <lineage>
        <taxon>Eukaryota</taxon>
        <taxon>Metazoa</taxon>
        <taxon>Ecdysozoa</taxon>
        <taxon>Arthropoda</taxon>
        <taxon>Chelicerata</taxon>
        <taxon>Arachnida</taxon>
        <taxon>Araneae</taxon>
        <taxon>Araneomorphae</taxon>
        <taxon>Entelegynae</taxon>
        <taxon>Araneoidea</taxon>
        <taxon>Nephilidae</taxon>
        <taxon>Nephila</taxon>
    </lineage>
</organism>
<name>A0A8X6IV51_NEPPI</name>
<evidence type="ECO:0000313" key="2">
    <source>
        <dbReference type="Proteomes" id="UP000887013"/>
    </source>
</evidence>
<dbReference type="Proteomes" id="UP000887013">
    <property type="component" value="Unassembled WGS sequence"/>
</dbReference>
<proteinExistence type="predicted"/>
<dbReference type="AlphaFoldDB" id="A0A8X6IV51"/>
<protein>
    <submittedName>
        <fullName evidence="1">Uncharacterized protein</fullName>
    </submittedName>
</protein>